<dbReference type="PANTHER" id="PTHR34180:SF1">
    <property type="entry name" value="BETA-ALANYL-DOPAMINE_CARCININE HYDROLASE"/>
    <property type="match status" value="1"/>
</dbReference>
<gene>
    <name evidence="2" type="ORF">CPAG_04955</name>
</gene>
<dbReference type="OrthoDB" id="189997at2759"/>
<sequence length="348" mass="37853">MRSITCQGTPSEIGLQHGQQAKSEIQGSIEFYNDLFKKKCSMDWQEVCRTAAKFIPLLEASFPEYLQEIKGIAQGADVDMETILALNVRTELAYGMFSDGCTAFSWKSETESFLGQNWDWDKAQSPNLVSMHIRPSQSSKPSIHMITEAGIIGKIGLNSCGVGVTLNAIKCAGVDFNKIPCHLALRTVLNSSSRAEAVEKLEKLGVASACHILVADHTGGTGLECSAYDIVRLNMGDEGEPCPGVITHSNHFVHEHINVNPILYLADSEPRLRRIRELTGAAGSRPGFDAMNKILEDEKGYPTGICRAPTENSQMASLFSIIMDLKGKTAAVKIGRPVSPTGSLELRP</sequence>
<dbReference type="Gene3D" id="1.10.10.2120">
    <property type="match status" value="1"/>
</dbReference>
<dbReference type="AlphaFoldDB" id="A0A0J6FIH6"/>
<feature type="domain" description="Peptidase C45 hydrolase" evidence="1">
    <location>
        <begin position="107"/>
        <end position="337"/>
    </location>
</feature>
<reference evidence="3" key="3">
    <citation type="journal article" date="2010" name="Genome Res.">
        <title>Population genomic sequencing of Coccidioides fungi reveals recent hybridization and transposon control.</title>
        <authorList>
            <person name="Neafsey D.E."/>
            <person name="Barker B.M."/>
            <person name="Sharpton T.J."/>
            <person name="Stajich J.E."/>
            <person name="Park D.J."/>
            <person name="Whiston E."/>
            <person name="Hung C.-Y."/>
            <person name="McMahan C."/>
            <person name="White J."/>
            <person name="Sykes S."/>
            <person name="Heiman D."/>
            <person name="Young S."/>
            <person name="Zeng Q."/>
            <person name="Abouelleil A."/>
            <person name="Aftuck L."/>
            <person name="Bessette D."/>
            <person name="Brown A."/>
            <person name="FitzGerald M."/>
            <person name="Lui A."/>
            <person name="Macdonald J.P."/>
            <person name="Priest M."/>
            <person name="Orbach M.J."/>
            <person name="Galgiani J.N."/>
            <person name="Kirkland T.N."/>
            <person name="Cole G.T."/>
            <person name="Birren B.W."/>
            <person name="Henn M.R."/>
            <person name="Taylor J.W."/>
            <person name="Rounsley S.D."/>
        </authorList>
    </citation>
    <scope>NUCLEOTIDE SEQUENCE [LARGE SCALE GENOMIC DNA]</scope>
    <source>
        <strain evidence="3">RMSCC 3488</strain>
    </source>
</reference>
<dbReference type="InterPro" id="IPR047794">
    <property type="entry name" value="C45_proenzyme-like"/>
</dbReference>
<dbReference type="InterPro" id="IPR047801">
    <property type="entry name" value="Peptidase_C45"/>
</dbReference>
<dbReference type="InterPro" id="IPR005079">
    <property type="entry name" value="Peptidase_C45_hydrolase"/>
</dbReference>
<reference evidence="3" key="2">
    <citation type="journal article" date="2009" name="Genome Res.">
        <title>Comparative genomic analyses of the human fungal pathogens Coccidioides and their relatives.</title>
        <authorList>
            <person name="Sharpton T.J."/>
            <person name="Stajich J.E."/>
            <person name="Rounsley S.D."/>
            <person name="Gardner M.J."/>
            <person name="Wortman J.R."/>
            <person name="Jordar V.S."/>
            <person name="Maiti R."/>
            <person name="Kodira C.D."/>
            <person name="Neafsey D.E."/>
            <person name="Zeng Q."/>
            <person name="Hung C.-Y."/>
            <person name="McMahan C."/>
            <person name="Muszewska A."/>
            <person name="Grynberg M."/>
            <person name="Mandel M.A."/>
            <person name="Kellner E.M."/>
            <person name="Barker B.M."/>
            <person name="Galgiani J.N."/>
            <person name="Orbach M.J."/>
            <person name="Kirkland T.N."/>
            <person name="Cole G.T."/>
            <person name="Henn M.R."/>
            <person name="Birren B.W."/>
            <person name="Taylor J.W."/>
        </authorList>
    </citation>
    <scope>NUCLEOTIDE SEQUENCE [LARGE SCALE GENOMIC DNA]</scope>
    <source>
        <strain evidence="3">RMSCC 3488</strain>
    </source>
</reference>
<dbReference type="VEuPathDB" id="FungiDB:CPAG_04955"/>
<dbReference type="Proteomes" id="UP000054567">
    <property type="component" value="Unassembled WGS sequence"/>
</dbReference>
<evidence type="ECO:0000259" key="1">
    <source>
        <dbReference type="Pfam" id="PF03417"/>
    </source>
</evidence>
<protein>
    <submittedName>
        <fullName evidence="2">Acyl-CoA</fullName>
    </submittedName>
</protein>
<dbReference type="PANTHER" id="PTHR34180">
    <property type="entry name" value="PEPTIDASE C45"/>
    <property type="match status" value="1"/>
</dbReference>
<dbReference type="Gene3D" id="3.60.60.10">
    <property type="entry name" value="Penicillin V Acylase, Chain A"/>
    <property type="match status" value="1"/>
</dbReference>
<proteinExistence type="predicted"/>
<dbReference type="Pfam" id="PF03417">
    <property type="entry name" value="AAT"/>
    <property type="match status" value="1"/>
</dbReference>
<evidence type="ECO:0000313" key="2">
    <source>
        <dbReference type="EMBL" id="KMM68629.1"/>
    </source>
</evidence>
<dbReference type="NCBIfam" id="NF040521">
    <property type="entry name" value="C45_proenzyme"/>
    <property type="match status" value="1"/>
</dbReference>
<accession>A0A0J6FIH6</accession>
<reference evidence="2 3" key="1">
    <citation type="submission" date="2007-06" db="EMBL/GenBank/DDBJ databases">
        <title>The Genome Sequence of Coccidioides posadasii RMSCC_3488.</title>
        <authorList>
            <consortium name="Coccidioides Genome Resources Consortium"/>
            <consortium name="The Broad Institute Genome Sequencing Platform"/>
            <person name="Henn M.R."/>
            <person name="Sykes S."/>
            <person name="Young S."/>
            <person name="Jaffe D."/>
            <person name="Berlin A."/>
            <person name="Alvarez P."/>
            <person name="Butler J."/>
            <person name="Gnerre S."/>
            <person name="Grabherr M."/>
            <person name="Mauceli E."/>
            <person name="Brockman W."/>
            <person name="Kodira C."/>
            <person name="Alvarado L."/>
            <person name="Zeng Q."/>
            <person name="Crawford M."/>
            <person name="Antoine C."/>
            <person name="Devon K."/>
            <person name="Galgiani J."/>
            <person name="Orsborn K."/>
            <person name="Lewis M.L."/>
            <person name="Nusbaum C."/>
            <person name="Galagan J."/>
            <person name="Birren B."/>
        </authorList>
    </citation>
    <scope>NUCLEOTIDE SEQUENCE [LARGE SCALE GENOMIC DNA]</scope>
    <source>
        <strain evidence="2 3">RMSCC 3488</strain>
    </source>
</reference>
<dbReference type="EMBL" id="DS268111">
    <property type="protein sequence ID" value="KMM68629.1"/>
    <property type="molecule type" value="Genomic_DNA"/>
</dbReference>
<name>A0A0J6FIH6_COCPO</name>
<organism evidence="2 3">
    <name type="scientific">Coccidioides posadasii RMSCC 3488</name>
    <dbReference type="NCBI Taxonomy" id="454284"/>
    <lineage>
        <taxon>Eukaryota</taxon>
        <taxon>Fungi</taxon>
        <taxon>Dikarya</taxon>
        <taxon>Ascomycota</taxon>
        <taxon>Pezizomycotina</taxon>
        <taxon>Eurotiomycetes</taxon>
        <taxon>Eurotiomycetidae</taxon>
        <taxon>Onygenales</taxon>
        <taxon>Onygenaceae</taxon>
        <taxon>Coccidioides</taxon>
    </lineage>
</organism>
<evidence type="ECO:0000313" key="3">
    <source>
        <dbReference type="Proteomes" id="UP000054567"/>
    </source>
</evidence>